<accession>A0A183GTJ9</accession>
<dbReference type="WBParaSite" id="HPBE_0002601901-mRNA-1">
    <property type="protein sequence ID" value="HPBE_0002601901-mRNA-1"/>
    <property type="gene ID" value="HPBE_0002601901"/>
</dbReference>
<dbReference type="Proteomes" id="UP000050761">
    <property type="component" value="Unassembled WGS sequence"/>
</dbReference>
<gene>
    <name evidence="1" type="ORF">HPBE_LOCUS26020</name>
</gene>
<organism evidence="2 3">
    <name type="scientific">Heligmosomoides polygyrus</name>
    <name type="common">Parasitic roundworm</name>
    <dbReference type="NCBI Taxonomy" id="6339"/>
    <lineage>
        <taxon>Eukaryota</taxon>
        <taxon>Metazoa</taxon>
        <taxon>Ecdysozoa</taxon>
        <taxon>Nematoda</taxon>
        <taxon>Chromadorea</taxon>
        <taxon>Rhabditida</taxon>
        <taxon>Rhabditina</taxon>
        <taxon>Rhabditomorpha</taxon>
        <taxon>Strongyloidea</taxon>
        <taxon>Heligmosomidae</taxon>
        <taxon>Heligmosomoides</taxon>
    </lineage>
</organism>
<reference evidence="3" key="2">
    <citation type="submission" date="2019-09" db="UniProtKB">
        <authorList>
            <consortium name="WormBaseParasite"/>
        </authorList>
    </citation>
    <scope>IDENTIFICATION</scope>
</reference>
<sequence>MEPSTPKALILSAPNTVRLSTNEMVCRISRGRASILRKTAWGQVNVAIEEIGVEVVDDLLHGPSGRGGGSVSTTESGRLGLEVGGVCMFNPASAA</sequence>
<accession>A0A3P8DU46</accession>
<protein>
    <submittedName>
        <fullName evidence="3">dUTPase domain-containing protein</fullName>
    </submittedName>
</protein>
<dbReference type="EMBL" id="UZAH01039032">
    <property type="protein sequence ID" value="VDP55242.1"/>
    <property type="molecule type" value="Genomic_DNA"/>
</dbReference>
<evidence type="ECO:0000313" key="2">
    <source>
        <dbReference type="Proteomes" id="UP000050761"/>
    </source>
</evidence>
<dbReference type="AlphaFoldDB" id="A0A183GTJ9"/>
<reference evidence="1 2" key="1">
    <citation type="submission" date="2018-11" db="EMBL/GenBank/DDBJ databases">
        <authorList>
            <consortium name="Pathogen Informatics"/>
        </authorList>
    </citation>
    <scope>NUCLEOTIDE SEQUENCE [LARGE SCALE GENOMIC DNA]</scope>
</reference>
<proteinExistence type="predicted"/>
<name>A0A183GTJ9_HELPZ</name>
<evidence type="ECO:0000313" key="3">
    <source>
        <dbReference type="WBParaSite" id="HPBE_0002601901-mRNA-1"/>
    </source>
</evidence>
<evidence type="ECO:0000313" key="1">
    <source>
        <dbReference type="EMBL" id="VDP55242.1"/>
    </source>
</evidence>
<dbReference type="OrthoDB" id="5892546at2759"/>
<keyword evidence="2" id="KW-1185">Reference proteome</keyword>